<evidence type="ECO:0000256" key="3">
    <source>
        <dbReference type="ARBA" id="ARBA00023315"/>
    </source>
</evidence>
<accession>A0A975II87</accession>
<keyword evidence="5" id="KW-1185">Reference proteome</keyword>
<sequence length="192" mass="21402">MPYYTQPELENLGFKSLGKNIKVSTLASIYNHEQIILGDNSRIDDFCLLSGKIKIGNFVHITPYCLLAGGEKGITIEDFCTLAYGVKVFTQSDDYSGVTMTNSTIPKKYKKEFKAITYIKRHSIIGTGATIMPGVTLEEGTSIGAMALVLNNTQPWKIYTGTPAKPLKARKKDLLKLEKEFLFEINQHDSIQ</sequence>
<dbReference type="AlphaFoldDB" id="A0A975II87"/>
<organism evidence="4 5">
    <name type="scientific">Thiothrix unzii</name>
    <dbReference type="NCBI Taxonomy" id="111769"/>
    <lineage>
        <taxon>Bacteria</taxon>
        <taxon>Pseudomonadati</taxon>
        <taxon>Pseudomonadota</taxon>
        <taxon>Gammaproteobacteria</taxon>
        <taxon>Thiotrichales</taxon>
        <taxon>Thiotrichaceae</taxon>
        <taxon>Thiothrix</taxon>
    </lineage>
</organism>
<dbReference type="KEGG" id="tun:J9260_17550"/>
<keyword evidence="3 4" id="KW-0012">Acyltransferase</keyword>
<dbReference type="InterPro" id="IPR011004">
    <property type="entry name" value="Trimer_LpxA-like_sf"/>
</dbReference>
<protein>
    <submittedName>
        <fullName evidence="4">Acyltransferase</fullName>
    </submittedName>
</protein>
<dbReference type="GO" id="GO:0016746">
    <property type="term" value="F:acyltransferase activity"/>
    <property type="evidence" value="ECO:0007669"/>
    <property type="project" value="UniProtKB-KW"/>
</dbReference>
<evidence type="ECO:0000256" key="2">
    <source>
        <dbReference type="ARBA" id="ARBA00022679"/>
    </source>
</evidence>
<dbReference type="CDD" id="cd04647">
    <property type="entry name" value="LbH_MAT_like"/>
    <property type="match status" value="1"/>
</dbReference>
<dbReference type="InterPro" id="IPR050179">
    <property type="entry name" value="Trans_hexapeptide_repeat"/>
</dbReference>
<evidence type="ECO:0000256" key="1">
    <source>
        <dbReference type="ARBA" id="ARBA00007274"/>
    </source>
</evidence>
<dbReference type="EMBL" id="CP072793">
    <property type="protein sequence ID" value="QTR53480.1"/>
    <property type="molecule type" value="Genomic_DNA"/>
</dbReference>
<name>A0A975II87_9GAMM</name>
<comment type="similarity">
    <text evidence="1">Belongs to the transferase hexapeptide repeat family.</text>
</comment>
<dbReference type="PANTHER" id="PTHR43300:SF12">
    <property type="entry name" value="CHLORAMPHENICOL ACETYLTRANSFERASE"/>
    <property type="match status" value="1"/>
</dbReference>
<keyword evidence="2" id="KW-0808">Transferase</keyword>
<dbReference type="Proteomes" id="UP000672009">
    <property type="component" value="Chromosome"/>
</dbReference>
<reference evidence="4" key="1">
    <citation type="submission" date="2021-04" db="EMBL/GenBank/DDBJ databases">
        <title>Genomics, taxonomy and metabolism of representatives of sulfur bacteria of the genus Thiothrix: Thiothrix fructosivorans QT, Thiothrix unzii A1T and three new species, Thiothrix subterranea sp. nov., Thiothrix litoralis sp. nov. and 'Candidatus Thiothrix anitrata' sp. nov.</title>
        <authorList>
            <person name="Ravin N.V."/>
            <person name="Smolyakov D."/>
            <person name="Rudenko T.S."/>
            <person name="Mardanov A.V."/>
            <person name="Beletsky A.V."/>
            <person name="Markov N.D."/>
            <person name="Fomenkov A.I."/>
            <person name="Roberts R.J."/>
            <person name="Karnachuk O.V."/>
            <person name="Novikov A."/>
            <person name="Grabovich M.Y."/>
        </authorList>
    </citation>
    <scope>NUCLEOTIDE SEQUENCE</scope>
    <source>
        <strain evidence="4">A1</strain>
    </source>
</reference>
<evidence type="ECO:0000313" key="4">
    <source>
        <dbReference type="EMBL" id="QTR53480.1"/>
    </source>
</evidence>
<proteinExistence type="inferred from homology"/>
<dbReference type="PANTHER" id="PTHR43300">
    <property type="entry name" value="ACETYLTRANSFERASE"/>
    <property type="match status" value="1"/>
</dbReference>
<dbReference type="SUPFAM" id="SSF51161">
    <property type="entry name" value="Trimeric LpxA-like enzymes"/>
    <property type="match status" value="1"/>
</dbReference>
<dbReference type="RefSeq" id="WP_210218996.1">
    <property type="nucleotide sequence ID" value="NZ_CP072793.1"/>
</dbReference>
<dbReference type="Gene3D" id="2.160.10.10">
    <property type="entry name" value="Hexapeptide repeat proteins"/>
    <property type="match status" value="1"/>
</dbReference>
<evidence type="ECO:0000313" key="5">
    <source>
        <dbReference type="Proteomes" id="UP000672009"/>
    </source>
</evidence>
<gene>
    <name evidence="4" type="ORF">J9260_17550</name>
</gene>